<evidence type="ECO:0000256" key="5">
    <source>
        <dbReference type="ARBA" id="ARBA00023136"/>
    </source>
</evidence>
<dbReference type="PANTHER" id="PTHR33545:SF10">
    <property type="entry name" value="UPF0750 MEMBRANE PROTEIN YPJC"/>
    <property type="match status" value="1"/>
</dbReference>
<feature type="transmembrane region" description="Helical" evidence="6">
    <location>
        <begin position="155"/>
        <end position="176"/>
    </location>
</feature>
<gene>
    <name evidence="7" type="ORF">HMPREF9225_0022</name>
</gene>
<feature type="transmembrane region" description="Helical" evidence="6">
    <location>
        <begin position="87"/>
        <end position="107"/>
    </location>
</feature>
<dbReference type="GO" id="GO:0005886">
    <property type="term" value="C:plasma membrane"/>
    <property type="evidence" value="ECO:0007669"/>
    <property type="project" value="UniProtKB-SubCell"/>
</dbReference>
<dbReference type="HOGENOM" id="CLU_063199_4_0_9"/>
<protein>
    <recommendedName>
        <fullName evidence="9">YitT family protein</fullName>
    </recommendedName>
</protein>
<keyword evidence="3 6" id="KW-0812">Transmembrane</keyword>
<name>E0NIN3_9FIRM</name>
<reference evidence="7 8" key="1">
    <citation type="submission" date="2010-07" db="EMBL/GenBank/DDBJ databases">
        <authorList>
            <person name="Muzny D."/>
            <person name="Qin X."/>
            <person name="Deng J."/>
            <person name="Jiang H."/>
            <person name="Liu Y."/>
            <person name="Qu J."/>
            <person name="Song X.-Z."/>
            <person name="Zhang L."/>
            <person name="Thornton R."/>
            <person name="Coyle M."/>
            <person name="Francisco L."/>
            <person name="Jackson L."/>
            <person name="Javaid M."/>
            <person name="Korchina V."/>
            <person name="Kovar C."/>
            <person name="Mata R."/>
            <person name="Mathew T."/>
            <person name="Ngo R."/>
            <person name="Nguyen L."/>
            <person name="Nguyen N."/>
            <person name="Okwuonu G."/>
            <person name="Ongeri F."/>
            <person name="Pham C."/>
            <person name="Simmons D."/>
            <person name="Wilczek-Boney K."/>
            <person name="Hale W."/>
            <person name="Jakkamsetti A."/>
            <person name="Pham P."/>
            <person name="Ruth R."/>
            <person name="San Lucas F."/>
            <person name="Warren J."/>
            <person name="Zhang J."/>
            <person name="Zhao Z."/>
            <person name="Zhou C."/>
            <person name="Zhu D."/>
            <person name="Lee S."/>
            <person name="Bess C."/>
            <person name="Blankenburg K."/>
            <person name="Forbes L."/>
            <person name="Fu Q."/>
            <person name="Gubbala S."/>
            <person name="Hirani K."/>
            <person name="Jayaseelan J.C."/>
            <person name="Lara F."/>
            <person name="Munidasa M."/>
            <person name="Palculict T."/>
            <person name="Patil S."/>
            <person name="Pu L.-L."/>
            <person name="Saada N."/>
            <person name="Tang L."/>
            <person name="Weissenberger G."/>
            <person name="Zhu Y."/>
            <person name="Hemphill L."/>
            <person name="Shang Y."/>
            <person name="Youmans B."/>
            <person name="Ayvaz T."/>
            <person name="Ross M."/>
            <person name="Santibanez J."/>
            <person name="Aqrawi P."/>
            <person name="Gross S."/>
            <person name="Joshi V."/>
            <person name="Fowler G."/>
            <person name="Nazareth L."/>
            <person name="Reid J."/>
            <person name="Worley K."/>
            <person name="Petrosino J."/>
            <person name="Highlander S."/>
            <person name="Gibbs R."/>
        </authorList>
    </citation>
    <scope>NUCLEOTIDE SEQUENCE [LARGE SCALE GENOMIC DNA]</scope>
    <source>
        <strain evidence="7 8">ATCC BAA-1640</strain>
    </source>
</reference>
<dbReference type="eggNOG" id="COG1284">
    <property type="taxonomic scope" value="Bacteria"/>
</dbReference>
<feature type="transmembrane region" description="Helical" evidence="6">
    <location>
        <begin position="113"/>
        <end position="134"/>
    </location>
</feature>
<evidence type="ECO:0000313" key="8">
    <source>
        <dbReference type="Proteomes" id="UP000003280"/>
    </source>
</evidence>
<feature type="transmembrane region" description="Helical" evidence="6">
    <location>
        <begin position="16"/>
        <end position="34"/>
    </location>
</feature>
<dbReference type="InterPro" id="IPR051461">
    <property type="entry name" value="UPF0750_membrane"/>
</dbReference>
<evidence type="ECO:0000256" key="3">
    <source>
        <dbReference type="ARBA" id="ARBA00022692"/>
    </source>
</evidence>
<feature type="transmembrane region" description="Helical" evidence="6">
    <location>
        <begin position="54"/>
        <end position="75"/>
    </location>
</feature>
<dbReference type="STRING" id="862517.HMPREF9225_0022"/>
<evidence type="ECO:0000256" key="1">
    <source>
        <dbReference type="ARBA" id="ARBA00004651"/>
    </source>
</evidence>
<comment type="caution">
    <text evidence="7">The sequence shown here is derived from an EMBL/GenBank/DDBJ whole genome shotgun (WGS) entry which is preliminary data.</text>
</comment>
<dbReference type="AlphaFoldDB" id="E0NIN3"/>
<evidence type="ECO:0008006" key="9">
    <source>
        <dbReference type="Google" id="ProtNLM"/>
    </source>
</evidence>
<evidence type="ECO:0000256" key="4">
    <source>
        <dbReference type="ARBA" id="ARBA00022989"/>
    </source>
</evidence>
<feature type="transmembrane region" description="Helical" evidence="6">
    <location>
        <begin position="182"/>
        <end position="200"/>
    </location>
</feature>
<dbReference type="Proteomes" id="UP000003280">
    <property type="component" value="Unassembled WGS sequence"/>
</dbReference>
<dbReference type="PANTHER" id="PTHR33545">
    <property type="entry name" value="UPF0750 MEMBRANE PROTEIN YITT-RELATED"/>
    <property type="match status" value="1"/>
</dbReference>
<dbReference type="Pfam" id="PF02588">
    <property type="entry name" value="YitT_membrane"/>
    <property type="match status" value="1"/>
</dbReference>
<dbReference type="OrthoDB" id="3182000at2"/>
<organism evidence="7 8">
    <name type="scientific">Peptoniphilus duerdenii ATCC BAA-1640</name>
    <dbReference type="NCBI Taxonomy" id="862517"/>
    <lineage>
        <taxon>Bacteria</taxon>
        <taxon>Bacillati</taxon>
        <taxon>Bacillota</taxon>
        <taxon>Tissierellia</taxon>
        <taxon>Tissierellales</taxon>
        <taxon>Peptoniphilaceae</taxon>
        <taxon>Peptoniphilus</taxon>
    </lineage>
</organism>
<comment type="subcellular location">
    <subcellularLocation>
        <location evidence="1">Cell membrane</location>
        <topology evidence="1">Multi-pass membrane protein</topology>
    </subcellularLocation>
</comment>
<accession>E0NIN3</accession>
<sequence length="210" mass="22299">MLNKKLNFLDLSFRSFLRIVLGSGILAFAVLNVHDQSFVTEGGILGLMLFFKKMFGIDPSISSVVLDILCYILGYKILGGEFIKKSMVATILFSVFLSIFKFTGTILPPLYDSPLVAAVLGGVLIGLGCGLVVTEGGATGGDDALALAISDKFNLSLAMVYIICDIVVLVMSISYIPVTQLVFSLITTTISSVIVGQIELKGRVAMAASA</sequence>
<dbReference type="InterPro" id="IPR003740">
    <property type="entry name" value="YitT"/>
</dbReference>
<evidence type="ECO:0000256" key="2">
    <source>
        <dbReference type="ARBA" id="ARBA00022475"/>
    </source>
</evidence>
<dbReference type="EMBL" id="AEEH01000009">
    <property type="protein sequence ID" value="EFM26328.1"/>
    <property type="molecule type" value="Genomic_DNA"/>
</dbReference>
<keyword evidence="8" id="KW-1185">Reference proteome</keyword>
<evidence type="ECO:0000256" key="6">
    <source>
        <dbReference type="SAM" id="Phobius"/>
    </source>
</evidence>
<evidence type="ECO:0000313" key="7">
    <source>
        <dbReference type="EMBL" id="EFM26328.1"/>
    </source>
</evidence>
<dbReference type="RefSeq" id="WP_008900858.1">
    <property type="nucleotide sequence ID" value="NZ_GL397071.1"/>
</dbReference>
<keyword evidence="2" id="KW-1003">Cell membrane</keyword>
<keyword evidence="4 6" id="KW-1133">Transmembrane helix</keyword>
<proteinExistence type="predicted"/>
<keyword evidence="5 6" id="KW-0472">Membrane</keyword>